<dbReference type="GO" id="GO:1990112">
    <property type="term" value="C:RQC complex"/>
    <property type="evidence" value="ECO:0007669"/>
    <property type="project" value="TreeGrafter"/>
</dbReference>
<reference evidence="1 2" key="1">
    <citation type="submission" date="2019-03" db="EMBL/GenBank/DDBJ databases">
        <title>First draft genome of Liparis tanakae, snailfish: a comprehensive survey of snailfish specific genes.</title>
        <authorList>
            <person name="Kim W."/>
            <person name="Song I."/>
            <person name="Jeong J.-H."/>
            <person name="Kim D."/>
            <person name="Kim S."/>
            <person name="Ryu S."/>
            <person name="Song J.Y."/>
            <person name="Lee S.K."/>
        </authorList>
    </citation>
    <scope>NUCLEOTIDE SEQUENCE [LARGE SCALE GENOMIC DNA]</scope>
    <source>
        <tissue evidence="1">Muscle</tissue>
    </source>
</reference>
<comment type="caution">
    <text evidence="1">The sequence shown here is derived from an EMBL/GenBank/DDBJ whole genome shotgun (WGS) entry which is preliminary data.</text>
</comment>
<sequence>MLSYPYLIWYDPVLLKSSTEGIEADSVAWQPPALAELTALYVGRTHSMWRETAVMFWLEATVKEVLRRVDAKDPLVDDCQNKQQRYKCAPRNIHRHVLLSEIKEATSSLPPGGLRQEDDMEVARAGQELNQEVNRLMVAMRDMLANIRFQEPPREDNPYRDEEEWD</sequence>
<keyword evidence="2" id="KW-1185">Reference proteome</keyword>
<proteinExistence type="predicted"/>
<name>A0A4Z2IB74_9TELE</name>
<evidence type="ECO:0000313" key="2">
    <source>
        <dbReference type="Proteomes" id="UP000314294"/>
    </source>
</evidence>
<accession>A0A4Z2IB74</accession>
<dbReference type="Proteomes" id="UP000314294">
    <property type="component" value="Unassembled WGS sequence"/>
</dbReference>
<dbReference type="AlphaFoldDB" id="A0A4Z2IB74"/>
<evidence type="ECO:0000313" key="1">
    <source>
        <dbReference type="EMBL" id="TNN74951.1"/>
    </source>
</evidence>
<dbReference type="PANTHER" id="PTHR22684">
    <property type="entry name" value="NULP1-RELATED"/>
    <property type="match status" value="1"/>
</dbReference>
<dbReference type="EMBL" id="SRLO01000109">
    <property type="protein sequence ID" value="TNN74951.1"/>
    <property type="molecule type" value="Genomic_DNA"/>
</dbReference>
<gene>
    <name evidence="1" type="primary">Tcf25</name>
    <name evidence="1" type="ORF">EYF80_014869</name>
</gene>
<dbReference type="PANTHER" id="PTHR22684:SF0">
    <property type="entry name" value="RIBOSOME QUALITY CONTROL COMPLEX SUBUNIT TCF25"/>
    <property type="match status" value="1"/>
</dbReference>
<protein>
    <submittedName>
        <fullName evidence="1">Transcription factor 25</fullName>
    </submittedName>
</protein>
<dbReference type="Pfam" id="PF04910">
    <property type="entry name" value="Tcf25"/>
    <property type="match status" value="1"/>
</dbReference>
<organism evidence="1 2">
    <name type="scientific">Liparis tanakae</name>
    <name type="common">Tanaka's snailfish</name>
    <dbReference type="NCBI Taxonomy" id="230148"/>
    <lineage>
        <taxon>Eukaryota</taxon>
        <taxon>Metazoa</taxon>
        <taxon>Chordata</taxon>
        <taxon>Craniata</taxon>
        <taxon>Vertebrata</taxon>
        <taxon>Euteleostomi</taxon>
        <taxon>Actinopterygii</taxon>
        <taxon>Neopterygii</taxon>
        <taxon>Teleostei</taxon>
        <taxon>Neoteleostei</taxon>
        <taxon>Acanthomorphata</taxon>
        <taxon>Eupercaria</taxon>
        <taxon>Perciformes</taxon>
        <taxon>Cottioidei</taxon>
        <taxon>Cottales</taxon>
        <taxon>Liparidae</taxon>
        <taxon>Liparis</taxon>
    </lineage>
</organism>
<dbReference type="InterPro" id="IPR006994">
    <property type="entry name" value="TCF25/Rqc1"/>
</dbReference>
<dbReference type="OrthoDB" id="205993at2759"/>